<dbReference type="RefSeq" id="WP_189039691.1">
    <property type="nucleotide sequence ID" value="NZ_BMMP01000023.1"/>
</dbReference>
<dbReference type="EMBL" id="BMMP01000023">
    <property type="protein sequence ID" value="GGO57263.1"/>
    <property type="molecule type" value="Genomic_DNA"/>
</dbReference>
<dbReference type="Pfam" id="PF04672">
    <property type="entry name" value="Methyltransf_19"/>
    <property type="match status" value="1"/>
</dbReference>
<comment type="caution">
    <text evidence="2">The sequence shown here is derived from an EMBL/GenBank/DDBJ whole genome shotgun (WGS) entry which is preliminary data.</text>
</comment>
<gene>
    <name evidence="2" type="ORF">GCM10012287_52740</name>
</gene>
<evidence type="ECO:0000313" key="3">
    <source>
        <dbReference type="Proteomes" id="UP000631535"/>
    </source>
</evidence>
<dbReference type="InterPro" id="IPR006764">
    <property type="entry name" value="SAM_dep_MeTrfase_SAV2177_type"/>
</dbReference>
<dbReference type="InterPro" id="IPR029063">
    <property type="entry name" value="SAM-dependent_MTases_sf"/>
</dbReference>
<name>A0ABQ2MSS5_9ACTN</name>
<dbReference type="Gene3D" id="3.40.50.150">
    <property type="entry name" value="Vaccinia Virus protein VP39"/>
    <property type="match status" value="1"/>
</dbReference>
<sequence length="938" mass="101288">MLEPYEVKAALGLREITTPSRGAEIRETQLCGDGWTAPAEPLENTLLVVPDGARWPLHDPCARLRELASRQTAGVVAVPQHAGRLADAAARCGAPPILAPSGRHIDAAELKSRLDRRLSDAARAHQSQRRAVSRRAALLHTQERGPGRLLDLLEEQTAARVVLLEQDPRTRTWDVLRQDRANPALTPDEQRTLDAESEFLSRLTGRSATAKFTTARHAALAYRIESSGPRPQVLLALRTSPWPRRVIRLLEQAVEKAEFLIQRQDLLASQYAVRAQVLRHLLDGKTALAARDASSLGLPDLCGSPAVQVCVVEAAPGEPLAPLSAAVQDALRGGCLTVGDPDDERRLIVLRQAWPPDADESSAAEQLQPLVASVAGRATGVSRPVPWPATRKGVDQASGALLTARERLDRVAVGTLGASIADVLPPGAEHWSRVLLRPLSAKYDGPELTRRLEQCLTTLTTPSSRSDPHRRTARRRLRETAETVGLVRPDEPLTLAASAVLYLAIRIRAQCPPTAVEGEVPPLRTLLTAREGRTHAERLFRGLPLAARGFLRTWLLQHQAHQGRTAEALGVGRNRIPERIKKLAAELPPRSLTLSQPGSFRFELYLALLAAGERAPLPDPVAQPVPGAADQGRPDESAGPGRGRPAPSRPRPRHDQAALTRPRYPLPVSADGYRLKRVSVANVYDELLGGDAVYPEDSEVARRIERVFPARPCAVGVQQFLGRALRALADEGVEQFLDVGPGNPTDPGGHVTAQMLVPHARYVAVDNDEQVVAHWRNALRDEPGTPEGRAACMRGDATRPGELLALPGLFTTEDVPGVLDPERPVGLLLGALPSFLDGRRTRGIVRRLMEPLAPGSCVVVAHATADFTGDTMPESARIWADSGVTVNFTGRDGVAQLVAGLDVLDPGIVAAPRWRPVPDAPVPLDSEVGMYAVVARKG</sequence>
<evidence type="ECO:0000313" key="2">
    <source>
        <dbReference type="EMBL" id="GGO57263.1"/>
    </source>
</evidence>
<evidence type="ECO:0000256" key="1">
    <source>
        <dbReference type="SAM" id="MobiDB-lite"/>
    </source>
</evidence>
<evidence type="ECO:0008006" key="4">
    <source>
        <dbReference type="Google" id="ProtNLM"/>
    </source>
</evidence>
<reference evidence="3" key="1">
    <citation type="journal article" date="2019" name="Int. J. Syst. Evol. Microbiol.">
        <title>The Global Catalogue of Microorganisms (GCM) 10K type strain sequencing project: providing services to taxonomists for standard genome sequencing and annotation.</title>
        <authorList>
            <consortium name="The Broad Institute Genomics Platform"/>
            <consortium name="The Broad Institute Genome Sequencing Center for Infectious Disease"/>
            <person name="Wu L."/>
            <person name="Ma J."/>
        </authorList>
    </citation>
    <scope>NUCLEOTIDE SEQUENCE [LARGE SCALE GENOMIC DNA]</scope>
    <source>
        <strain evidence="3">CGMCC 4.7178</strain>
    </source>
</reference>
<accession>A0ABQ2MSS5</accession>
<dbReference type="SUPFAM" id="SSF53335">
    <property type="entry name" value="S-adenosyl-L-methionine-dependent methyltransferases"/>
    <property type="match status" value="1"/>
</dbReference>
<protein>
    <recommendedName>
        <fullName evidence="4">S-adenosyl methyltransferase</fullName>
    </recommendedName>
</protein>
<feature type="region of interest" description="Disordered" evidence="1">
    <location>
        <begin position="617"/>
        <end position="665"/>
    </location>
</feature>
<proteinExistence type="predicted"/>
<keyword evidence="3" id="KW-1185">Reference proteome</keyword>
<feature type="compositionally biased region" description="Low complexity" evidence="1">
    <location>
        <begin position="637"/>
        <end position="646"/>
    </location>
</feature>
<dbReference type="Proteomes" id="UP000631535">
    <property type="component" value="Unassembled WGS sequence"/>
</dbReference>
<organism evidence="2 3">
    <name type="scientific">Streptomyces daqingensis</name>
    <dbReference type="NCBI Taxonomy" id="1472640"/>
    <lineage>
        <taxon>Bacteria</taxon>
        <taxon>Bacillati</taxon>
        <taxon>Actinomycetota</taxon>
        <taxon>Actinomycetes</taxon>
        <taxon>Kitasatosporales</taxon>
        <taxon>Streptomycetaceae</taxon>
        <taxon>Streptomyces</taxon>
    </lineage>
</organism>